<evidence type="ECO:0000259" key="6">
    <source>
        <dbReference type="PROSITE" id="PS50172"/>
    </source>
</evidence>
<feature type="region of interest" description="Disordered" evidence="4">
    <location>
        <begin position="1001"/>
        <end position="1142"/>
    </location>
</feature>
<feature type="compositionally biased region" description="Polar residues" evidence="4">
    <location>
        <begin position="1113"/>
        <end position="1124"/>
    </location>
</feature>
<dbReference type="SUPFAM" id="SSF49503">
    <property type="entry name" value="Cupredoxins"/>
    <property type="match status" value="3"/>
</dbReference>
<evidence type="ECO:0000313" key="8">
    <source>
        <dbReference type="Proteomes" id="UP000192596"/>
    </source>
</evidence>
<feature type="region of interest" description="Disordered" evidence="4">
    <location>
        <begin position="784"/>
        <end position="813"/>
    </location>
</feature>
<dbReference type="Pfam" id="PF07732">
    <property type="entry name" value="Cu-oxidase_3"/>
    <property type="match status" value="1"/>
</dbReference>
<dbReference type="Proteomes" id="UP000192596">
    <property type="component" value="Unassembled WGS sequence"/>
</dbReference>
<dbReference type="PANTHER" id="PTHR11709">
    <property type="entry name" value="MULTI-COPPER OXIDASE"/>
    <property type="match status" value="1"/>
</dbReference>
<name>A0A1V8TRR4_9PEZI</name>
<dbReference type="OrthoDB" id="129353at2759"/>
<dbReference type="PROSITE" id="PS50172">
    <property type="entry name" value="BRCT"/>
    <property type="match status" value="1"/>
</dbReference>
<protein>
    <recommendedName>
        <fullName evidence="6">BRCT domain-containing protein</fullName>
    </recommendedName>
</protein>
<proteinExistence type="inferred from homology"/>
<dbReference type="Pfam" id="PF00394">
    <property type="entry name" value="Cu-oxidase"/>
    <property type="match status" value="1"/>
</dbReference>
<keyword evidence="8" id="KW-1185">Reference proteome</keyword>
<dbReference type="CDD" id="cd13877">
    <property type="entry name" value="CuRO_2_Fet3p_like"/>
    <property type="match status" value="1"/>
</dbReference>
<dbReference type="CDD" id="cd17745">
    <property type="entry name" value="BRCT_p53bp1_rpt1"/>
    <property type="match status" value="1"/>
</dbReference>
<sequence>MFHVLSRSAIFGLALLDFTAAANYNFDIGWVTTNPDGRQPRPVIAVNGRWPNPEIRVTKSETISVNVKNSLGNESTSLHWHGFFQRDNNQYDGPVGVTQCPIPPDVIDDELPVMTLSDWYHDQIPPLIDFYQSTTANPDGGEPVPYSLLMNDATTAQFKVKTKRTYLLRIINVSAFAQVFLAIDQHNMTIIEADGGYTKPKTVQHLYISTAQRYSVLIRTHDKPTQNFAILGMMDTGAFDNLPLPSSPSVPVWQLVDDLSLEPVPARKALGPVDHKINLALDFFTDFDENRAGFNGITYVPQLVPTLYTVLSAPKDLVQDSRIYGNHSNSYVLKKDEIVEVTITNYDDGFHPLHIHGHAPQIISRTTVPVPEGAVVDSSGITHSDSNPMRRDVWMLAPNGATTIRFKADNPGVWLLHCHMDAGLSMTFIEAPKALQNQQSGIDPAMKRLCAAQGVSTVGNAGGNSKDWLDLSNAPTKATVKIRSVRVFELMKRYLTMLNAFYGVRGGGQYGEYFIGLLTAAATATRVDLPAMALLPEATVESVNQEDDTDVQHEQDGTDTGGEAIAETLDAAETTTISRLPRLIASQSAPPTTDVDNMAAHISSQRSWRTMRRAISLHGDEYGDTQSDSQMVRDFTESIFHANVTPKKVVFNYSADISPGENTYNALVHAEPVDGLGEDESDLVDLENALPPSTSPGGRSTTSDIEEELLQGPETQSQLVSGSAIVGDRFPNTPSLAGNKRRRSGELLTSEPGTYKKTPGFSQAFGFQARAPAITATQLFAQTQAPSSPMPNAPRSDPVLTRPSPGAEQAQAYSSPGMFNSSPALTKHQTSMFLANEPREQYTSMRESQERRAARIRREQELKRLYALNGNDEELEDEHEYDADTQQRILESKRLQKVLSDQAMASWNALGAPVRPGSRPSSSRKTTTTIDLVTPATTRKNVQFELSDGENETDEEQEEIGLPIEVEDAHDGEGVLDEEEHTSENGDDVYDEFGETVLRSQRDPDDIDDTDIHAEEEQPMELSENVSLQNGAGRDKALSQPVDGNHVQPAATAIPTTQLSAIADSQPDRLAKPRTTASDRPAGSAQISSFVPGSQYAGAAEQSGSQHPMRIPDSTNRPASTQLVPSRETSDLSKVPSSPPILTGRRKIDFLEVMHSSLVTTPARPVTRDRTSDGNTEVPESDMLEAGDSDATKATSIFETAAETNDPPMFSTAPTHLSSQPTPLKPSLVKQLSRASASQQSSMPTPLKAAGVRRFADIAADPSPAGAGSAVDFEALMGDVFTAADQEYTDILSSPQDVQPAKKRKLTPRVSSRRATRQLSAMMAGDQDAGHHTAVLSEKPVTVVEPHIQEQHKFQPTAIPQPPTSSLLSSPPASAVPVDTSAAPVSEAHTLPASTPDDSRSPGTPESTRRREHEGSNAASQLLARRGSRNGKVTKLSGTGRKTAVSRMLSEQAKPAKALARPIAAHVPPKARVVSDNDGISTRTSIVDHDATDINDHAMIDVQPDTKDPLEAVTIELPAVHVPHRVMALFRVGKYNAYYPGTWLESTADGSTYHVRFDDQTELWVDAKEVRALDFRVGDTVKVDFTGFAGKSWLVQGYGRFSVSAKDRENGTDVYDHVTLKVQSRAATRNSMAANGSLAVGEGKLEEVLVTNIKLPHSLFSQLDARVFTPPTSEIRVQDRLGTPTTSEHTSASTTPTSRSRRTGVSALKSAGLQTSRLREGSVASSIGRTGMGVFSGMAFAISYAHNEAEKAEITRLIRHHGGQILEDGFDGLFASPLLDEPTTPSKCSPKKPMSTPGSALRLKPEFADLGFVALIADKHSRRAKYVQALSLGIPTLHGRWVLDSVAQAPKAAEPISWSRYLLPAGESAYLSGAVRSRTLSPYVASTARFAGTLIARDLLLDGAGVLLVASKKSKATWERRRTYAFLTLAIGAGNVQRVSDLQEAKALLASDPGKWSWVYVDDEKVNEAAEALFSKSGVKRKRDETGAKNSKAQAVLSAGAGRVRVVGDEFVVQSLILGGLVE</sequence>
<dbReference type="STRING" id="1507870.A0A1V8TRR4"/>
<feature type="region of interest" description="Disordered" evidence="4">
    <location>
        <begin position="1295"/>
        <end position="1331"/>
    </location>
</feature>
<feature type="signal peptide" evidence="5">
    <location>
        <begin position="1"/>
        <end position="21"/>
    </location>
</feature>
<dbReference type="InterPro" id="IPR008972">
    <property type="entry name" value="Cupredoxin"/>
</dbReference>
<dbReference type="SMART" id="SM00292">
    <property type="entry name" value="BRCT"/>
    <property type="match status" value="1"/>
</dbReference>
<evidence type="ECO:0000256" key="3">
    <source>
        <dbReference type="ARBA" id="ARBA00023008"/>
    </source>
</evidence>
<evidence type="ECO:0000256" key="1">
    <source>
        <dbReference type="ARBA" id="ARBA00010609"/>
    </source>
</evidence>
<organism evidence="7 8">
    <name type="scientific">Cryoendolithus antarcticus</name>
    <dbReference type="NCBI Taxonomy" id="1507870"/>
    <lineage>
        <taxon>Eukaryota</taxon>
        <taxon>Fungi</taxon>
        <taxon>Dikarya</taxon>
        <taxon>Ascomycota</taxon>
        <taxon>Pezizomycotina</taxon>
        <taxon>Dothideomycetes</taxon>
        <taxon>Dothideomycetidae</taxon>
        <taxon>Cladosporiales</taxon>
        <taxon>Cladosporiaceae</taxon>
        <taxon>Cryoendolithus</taxon>
    </lineage>
</organism>
<dbReference type="PANTHER" id="PTHR11709:SF361">
    <property type="entry name" value="IRON TRANSPORT MULTICOPPER OXIDASE FET3"/>
    <property type="match status" value="1"/>
</dbReference>
<evidence type="ECO:0000256" key="5">
    <source>
        <dbReference type="SAM" id="SignalP"/>
    </source>
</evidence>
<accession>A0A1V8TRR4</accession>
<dbReference type="GO" id="GO:0004322">
    <property type="term" value="F:ferroxidase activity"/>
    <property type="evidence" value="ECO:0007669"/>
    <property type="project" value="TreeGrafter"/>
</dbReference>
<evidence type="ECO:0000256" key="2">
    <source>
        <dbReference type="ARBA" id="ARBA00022729"/>
    </source>
</evidence>
<keyword evidence="2 5" id="KW-0732">Signal</keyword>
<dbReference type="InterPro" id="IPR047249">
    <property type="entry name" value="BRCT_p53bp1-like_rpt1"/>
</dbReference>
<dbReference type="InterPro" id="IPR011707">
    <property type="entry name" value="Cu-oxidase-like_N"/>
</dbReference>
<feature type="region of interest" description="Disordered" evidence="4">
    <location>
        <begin position="1161"/>
        <end position="1189"/>
    </location>
</feature>
<evidence type="ECO:0000313" key="7">
    <source>
        <dbReference type="EMBL" id="OQO13981.1"/>
    </source>
</evidence>
<dbReference type="Pfam" id="PF07731">
    <property type="entry name" value="Cu-oxidase_2"/>
    <property type="match status" value="1"/>
</dbReference>
<feature type="region of interest" description="Disordered" evidence="4">
    <location>
        <begin position="540"/>
        <end position="561"/>
    </location>
</feature>
<gene>
    <name evidence="7" type="ORF">B0A48_00856</name>
</gene>
<dbReference type="InterPro" id="IPR045087">
    <property type="entry name" value="Cu-oxidase_fam"/>
</dbReference>
<dbReference type="InterPro" id="IPR001117">
    <property type="entry name" value="Cu-oxidase_2nd"/>
</dbReference>
<feature type="compositionally biased region" description="Low complexity" evidence="4">
    <location>
        <begin position="1364"/>
        <end position="1386"/>
    </location>
</feature>
<dbReference type="InterPro" id="IPR041297">
    <property type="entry name" value="Crb2_Tudor"/>
</dbReference>
<feature type="compositionally biased region" description="Basic residues" evidence="4">
    <location>
        <begin position="1301"/>
        <end position="1316"/>
    </location>
</feature>
<dbReference type="SUPFAM" id="SSF52113">
    <property type="entry name" value="BRCT domain"/>
    <property type="match status" value="1"/>
</dbReference>
<dbReference type="Gene3D" id="2.60.40.420">
    <property type="entry name" value="Cupredoxins - blue copper proteins"/>
    <property type="match status" value="3"/>
</dbReference>
<dbReference type="Gene3D" id="3.40.50.10190">
    <property type="entry name" value="BRCT domain"/>
    <property type="match status" value="1"/>
</dbReference>
<comment type="similarity">
    <text evidence="1">Belongs to the multicopper oxidase family.</text>
</comment>
<dbReference type="Pfam" id="PF18115">
    <property type="entry name" value="Tudor_3"/>
    <property type="match status" value="1"/>
</dbReference>
<dbReference type="EMBL" id="NAJO01000002">
    <property type="protein sequence ID" value="OQO13981.1"/>
    <property type="molecule type" value="Genomic_DNA"/>
</dbReference>
<dbReference type="InterPro" id="IPR011706">
    <property type="entry name" value="Cu-oxidase_C"/>
</dbReference>
<feature type="region of interest" description="Disordered" evidence="4">
    <location>
        <begin position="1674"/>
        <end position="1712"/>
    </location>
</feature>
<feature type="domain" description="BRCT" evidence="6">
    <location>
        <begin position="1730"/>
        <end position="1846"/>
    </location>
</feature>
<dbReference type="Gene3D" id="2.30.30.140">
    <property type="match status" value="1"/>
</dbReference>
<reference evidence="8" key="1">
    <citation type="submission" date="2017-03" db="EMBL/GenBank/DDBJ databases">
        <title>Genomes of endolithic fungi from Antarctica.</title>
        <authorList>
            <person name="Coleine C."/>
            <person name="Masonjones S."/>
            <person name="Stajich J.E."/>
        </authorList>
    </citation>
    <scope>NUCLEOTIDE SEQUENCE [LARGE SCALE GENOMIC DNA]</scope>
    <source>
        <strain evidence="8">CCFEE 5527</strain>
    </source>
</reference>
<dbReference type="GO" id="GO:0010106">
    <property type="term" value="P:cellular response to iron ion starvation"/>
    <property type="evidence" value="ECO:0007669"/>
    <property type="project" value="TreeGrafter"/>
</dbReference>
<feature type="compositionally biased region" description="Basic and acidic residues" evidence="4">
    <location>
        <begin position="1001"/>
        <end position="1016"/>
    </location>
</feature>
<feature type="compositionally biased region" description="Acidic residues" evidence="4">
    <location>
        <begin position="1179"/>
        <end position="1188"/>
    </location>
</feature>
<dbReference type="InterPro" id="IPR036420">
    <property type="entry name" value="BRCT_dom_sf"/>
</dbReference>
<feature type="compositionally biased region" description="Low complexity" evidence="4">
    <location>
        <begin position="1690"/>
        <end position="1706"/>
    </location>
</feature>
<dbReference type="InterPro" id="IPR044130">
    <property type="entry name" value="CuRO_2_Fet3-like"/>
</dbReference>
<dbReference type="InterPro" id="IPR001357">
    <property type="entry name" value="BRCT_dom"/>
</dbReference>
<dbReference type="GO" id="GO:0033215">
    <property type="term" value="P:reductive iron assimilation"/>
    <property type="evidence" value="ECO:0007669"/>
    <property type="project" value="TreeGrafter"/>
</dbReference>
<dbReference type="GO" id="GO:0033573">
    <property type="term" value="C:high-affinity iron permease complex"/>
    <property type="evidence" value="ECO:0007669"/>
    <property type="project" value="TreeGrafter"/>
</dbReference>
<feature type="chain" id="PRO_5013252300" description="BRCT domain-containing protein" evidence="5">
    <location>
        <begin position="22"/>
        <end position="2023"/>
    </location>
</feature>
<feature type="region of interest" description="Disordered" evidence="4">
    <location>
        <begin position="1356"/>
        <end position="1446"/>
    </location>
</feature>
<keyword evidence="3" id="KW-0186">Copper</keyword>
<comment type="caution">
    <text evidence="7">The sequence shown here is derived from an EMBL/GenBank/DDBJ whole genome shotgun (WGS) entry which is preliminary data.</text>
</comment>
<feature type="region of interest" description="Disordered" evidence="4">
    <location>
        <begin position="710"/>
        <end position="755"/>
    </location>
</feature>
<dbReference type="GO" id="GO:0005507">
    <property type="term" value="F:copper ion binding"/>
    <property type="evidence" value="ECO:0007669"/>
    <property type="project" value="InterPro"/>
</dbReference>
<evidence type="ECO:0000256" key="4">
    <source>
        <dbReference type="SAM" id="MobiDB-lite"/>
    </source>
</evidence>
<dbReference type="InParanoid" id="A0A1V8TRR4"/>